<reference evidence="3 4" key="1">
    <citation type="submission" date="2024-09" db="EMBL/GenBank/DDBJ databases">
        <title>The Natural Products Discovery Center: Release of the First 8490 Sequenced Strains for Exploring Actinobacteria Biosynthetic Diversity.</title>
        <authorList>
            <person name="Kalkreuter E."/>
            <person name="Kautsar S.A."/>
            <person name="Yang D."/>
            <person name="Bader C.D."/>
            <person name="Teijaro C.N."/>
            <person name="Fluegel L."/>
            <person name="Davis C.M."/>
            <person name="Simpson J.R."/>
            <person name="Lauterbach L."/>
            <person name="Steele A.D."/>
            <person name="Gui C."/>
            <person name="Meng S."/>
            <person name="Li G."/>
            <person name="Viehrig K."/>
            <person name="Ye F."/>
            <person name="Su P."/>
            <person name="Kiefer A.F."/>
            <person name="Nichols A."/>
            <person name="Cepeda A.J."/>
            <person name="Yan W."/>
            <person name="Fan B."/>
            <person name="Jiang Y."/>
            <person name="Adhikari A."/>
            <person name="Zheng C.-J."/>
            <person name="Schuster L."/>
            <person name="Cowan T.M."/>
            <person name="Smanski M.J."/>
            <person name="Chevrette M.G."/>
            <person name="De Carvalho L.P.S."/>
            <person name="Shen B."/>
        </authorList>
    </citation>
    <scope>NUCLEOTIDE SEQUENCE [LARGE SCALE GENOMIC DNA]</scope>
    <source>
        <strain evidence="3 4">NPDC058753</strain>
    </source>
</reference>
<name>A0ABW6GJD1_9ACTN</name>
<dbReference type="Proteomes" id="UP001599542">
    <property type="component" value="Unassembled WGS sequence"/>
</dbReference>
<protein>
    <submittedName>
        <fullName evidence="3">Uncharacterized protein</fullName>
    </submittedName>
</protein>
<feature type="compositionally biased region" description="Basic and acidic residues" evidence="1">
    <location>
        <begin position="251"/>
        <end position="260"/>
    </location>
</feature>
<organism evidence="3 4">
    <name type="scientific">Kitasatospora phosalacinea</name>
    <dbReference type="NCBI Taxonomy" id="2065"/>
    <lineage>
        <taxon>Bacteria</taxon>
        <taxon>Bacillati</taxon>
        <taxon>Actinomycetota</taxon>
        <taxon>Actinomycetes</taxon>
        <taxon>Kitasatosporales</taxon>
        <taxon>Streptomycetaceae</taxon>
        <taxon>Kitasatospora</taxon>
    </lineage>
</organism>
<keyword evidence="2" id="KW-0472">Membrane</keyword>
<keyword evidence="2" id="KW-1133">Transmembrane helix</keyword>
<sequence>MDDTVVPDEPRWPGLSGGRWVGAGCFAVLVAAGGFGAARAHLSQPTAEGWVVAGLALFGAFLAFVFGQLVARGGGPDGGVPVFGAGTAVLAGVALGAGGAAAGGWGGRPLAAVALLAAAGAVPAARHSRRWWLADRTAQREAALLERRIRTEGEAVRATVVKVAGISEEPNHEGRYWATLTVRYEAGGAERSAERPLSFPAHSRPRPGDPATVRFLPAAPADVRLELDDPDAPREADAPQGAGAPRNADALAERRLPDGS</sequence>
<gene>
    <name evidence="3" type="ORF">ACFW6T_12555</name>
</gene>
<evidence type="ECO:0000313" key="3">
    <source>
        <dbReference type="EMBL" id="MFE1352810.1"/>
    </source>
</evidence>
<dbReference type="RefSeq" id="WP_380329193.1">
    <property type="nucleotide sequence ID" value="NZ_JBHYPW010000055.1"/>
</dbReference>
<accession>A0ABW6GJD1</accession>
<feature type="transmembrane region" description="Helical" evidence="2">
    <location>
        <begin position="20"/>
        <end position="38"/>
    </location>
</feature>
<keyword evidence="4" id="KW-1185">Reference proteome</keyword>
<feature type="transmembrane region" description="Helical" evidence="2">
    <location>
        <begin position="50"/>
        <end position="70"/>
    </location>
</feature>
<feature type="compositionally biased region" description="Basic and acidic residues" evidence="1">
    <location>
        <begin position="223"/>
        <end position="237"/>
    </location>
</feature>
<feature type="region of interest" description="Disordered" evidence="1">
    <location>
        <begin position="191"/>
        <end position="260"/>
    </location>
</feature>
<feature type="transmembrane region" description="Helical" evidence="2">
    <location>
        <begin position="82"/>
        <end position="102"/>
    </location>
</feature>
<proteinExistence type="predicted"/>
<evidence type="ECO:0000313" key="4">
    <source>
        <dbReference type="Proteomes" id="UP001599542"/>
    </source>
</evidence>
<evidence type="ECO:0000256" key="2">
    <source>
        <dbReference type="SAM" id="Phobius"/>
    </source>
</evidence>
<keyword evidence="2" id="KW-0812">Transmembrane</keyword>
<comment type="caution">
    <text evidence="3">The sequence shown here is derived from an EMBL/GenBank/DDBJ whole genome shotgun (WGS) entry which is preliminary data.</text>
</comment>
<dbReference type="EMBL" id="JBHYPX010000020">
    <property type="protein sequence ID" value="MFE1352810.1"/>
    <property type="molecule type" value="Genomic_DNA"/>
</dbReference>
<evidence type="ECO:0000256" key="1">
    <source>
        <dbReference type="SAM" id="MobiDB-lite"/>
    </source>
</evidence>